<protein>
    <submittedName>
        <fullName evidence="1">Uncharacterized protein</fullName>
    </submittedName>
</protein>
<name>A0ACC1MFV2_9HYPO</name>
<proteinExistence type="predicted"/>
<keyword evidence="2" id="KW-1185">Reference proteome</keyword>
<comment type="caution">
    <text evidence="1">The sequence shown here is derived from an EMBL/GenBank/DDBJ whole genome shotgun (WGS) entry which is preliminary data.</text>
</comment>
<gene>
    <name evidence="1" type="ORF">NQ176_g10532</name>
</gene>
<sequence>MCWRGRFPRRRQLRLDPGDEEDDDSDDDSDDEEYGTESDGSSEEPDSEDNDSELGGSEPMDFGEELEELDNGNDAGAADDDDGTADDDDGAADVAVIEAADVESTGSDEFHDAVFYYFEGELEALQQQDAQAAGEKEGEWQPQMDMFYDAPTVPYRKEDEIE</sequence>
<evidence type="ECO:0000313" key="1">
    <source>
        <dbReference type="EMBL" id="KAJ2965608.1"/>
    </source>
</evidence>
<dbReference type="Proteomes" id="UP001143910">
    <property type="component" value="Unassembled WGS sequence"/>
</dbReference>
<evidence type="ECO:0000313" key="2">
    <source>
        <dbReference type="Proteomes" id="UP001143910"/>
    </source>
</evidence>
<reference evidence="1" key="1">
    <citation type="submission" date="2022-08" db="EMBL/GenBank/DDBJ databases">
        <title>Genome Sequence of Lecanicillium fungicola.</title>
        <authorList>
            <person name="Buettner E."/>
        </authorList>
    </citation>
    <scope>NUCLEOTIDE SEQUENCE</scope>
    <source>
        <strain evidence="1">Babe33</strain>
    </source>
</reference>
<accession>A0ACC1MFV2</accession>
<organism evidence="1 2">
    <name type="scientific">Zarea fungicola</name>
    <dbReference type="NCBI Taxonomy" id="93591"/>
    <lineage>
        <taxon>Eukaryota</taxon>
        <taxon>Fungi</taxon>
        <taxon>Dikarya</taxon>
        <taxon>Ascomycota</taxon>
        <taxon>Pezizomycotina</taxon>
        <taxon>Sordariomycetes</taxon>
        <taxon>Hypocreomycetidae</taxon>
        <taxon>Hypocreales</taxon>
        <taxon>Cordycipitaceae</taxon>
        <taxon>Zarea</taxon>
    </lineage>
</organism>
<dbReference type="EMBL" id="JANJQO010002917">
    <property type="protein sequence ID" value="KAJ2965608.1"/>
    <property type="molecule type" value="Genomic_DNA"/>
</dbReference>